<name>A0A0M0LL94_9BACL</name>
<dbReference type="CDD" id="cd04302">
    <property type="entry name" value="HAD_5NT"/>
    <property type="match status" value="1"/>
</dbReference>
<accession>A0A0M0LL94</accession>
<proteinExistence type="predicted"/>
<dbReference type="Proteomes" id="UP000036867">
    <property type="component" value="Unassembled WGS sequence"/>
</dbReference>
<dbReference type="RefSeq" id="WP_053415832.1">
    <property type="nucleotide sequence ID" value="NZ_LILB01000001.1"/>
</dbReference>
<evidence type="ECO:0000313" key="1">
    <source>
        <dbReference type="EMBL" id="KOO51677.1"/>
    </source>
</evidence>
<dbReference type="OrthoDB" id="9792518at2"/>
<dbReference type="AlphaFoldDB" id="A0A0M0LL94"/>
<dbReference type="EMBL" id="LILB01000001">
    <property type="protein sequence ID" value="KOO51677.1"/>
    <property type="molecule type" value="Genomic_DNA"/>
</dbReference>
<dbReference type="GeneID" id="301135316"/>
<dbReference type="PRINTS" id="PR00413">
    <property type="entry name" value="HADHALOGNASE"/>
</dbReference>
<dbReference type="InterPro" id="IPR036412">
    <property type="entry name" value="HAD-like_sf"/>
</dbReference>
<dbReference type="SFLD" id="SFLDG01129">
    <property type="entry name" value="C1.5:_HAD__Beta-PGM__Phosphata"/>
    <property type="match status" value="1"/>
</dbReference>
<dbReference type="STRING" id="263475.AMD00_04255"/>
<dbReference type="InterPro" id="IPR041492">
    <property type="entry name" value="HAD_2"/>
</dbReference>
<dbReference type="SFLD" id="SFLDS00003">
    <property type="entry name" value="Haloacid_Dehalogenase"/>
    <property type="match status" value="1"/>
</dbReference>
<dbReference type="GO" id="GO:0005829">
    <property type="term" value="C:cytosol"/>
    <property type="evidence" value="ECO:0007669"/>
    <property type="project" value="TreeGrafter"/>
</dbReference>
<evidence type="ECO:0000313" key="2">
    <source>
        <dbReference type="Proteomes" id="UP000036867"/>
    </source>
</evidence>
<dbReference type="InterPro" id="IPR023198">
    <property type="entry name" value="PGP-like_dom2"/>
</dbReference>
<dbReference type="Pfam" id="PF13419">
    <property type="entry name" value="HAD_2"/>
    <property type="match status" value="1"/>
</dbReference>
<dbReference type="Gene3D" id="3.40.50.1000">
    <property type="entry name" value="HAD superfamily/HAD-like"/>
    <property type="match status" value="1"/>
</dbReference>
<gene>
    <name evidence="1" type="ORF">AMD00_04255</name>
</gene>
<dbReference type="SFLD" id="SFLDG01135">
    <property type="entry name" value="C1.5.6:_HAD__Beta-PGM__Phospha"/>
    <property type="match status" value="1"/>
</dbReference>
<dbReference type="PANTHER" id="PTHR43434:SF20">
    <property type="entry name" value="5'-NUCLEOTIDASE"/>
    <property type="match status" value="1"/>
</dbReference>
<dbReference type="GO" id="GO:0004713">
    <property type="term" value="F:protein tyrosine kinase activity"/>
    <property type="evidence" value="ECO:0007669"/>
    <property type="project" value="TreeGrafter"/>
</dbReference>
<dbReference type="Gene3D" id="1.10.150.240">
    <property type="entry name" value="Putative phosphatase, domain 2"/>
    <property type="match status" value="1"/>
</dbReference>
<dbReference type="PATRIC" id="fig|263475.3.peg.1242"/>
<dbReference type="PANTHER" id="PTHR43434">
    <property type="entry name" value="PHOSPHOGLYCOLATE PHOSPHATASE"/>
    <property type="match status" value="1"/>
</dbReference>
<comment type="caution">
    <text evidence="1">The sequence shown here is derived from an EMBL/GenBank/DDBJ whole genome shotgun (WGS) entry which is preliminary data.</text>
</comment>
<sequence>MNYQYILFDLDGTLTDPKVGITKSVAYALDKMNIEVVDYPKLDLFIGPPLQESFQAYYGLNEQEANEAIGYYRERFKQHGLYENEVYPGIEILLETLKKKGKTLAVATSKPTVFAEKILQHFKLAQYFDVIVGSNLDGTRIAKAEVIHEVLLQLSSPDKSEVIMIGDRKHDLIGAKKEGIANLGVLYGYGSNDELALEEPTYIVSNIEELDSILTN</sequence>
<dbReference type="InterPro" id="IPR050155">
    <property type="entry name" value="HAD-like_hydrolase_sf"/>
</dbReference>
<protein>
    <submittedName>
        <fullName evidence="1">5'-nucleotidase</fullName>
    </submittedName>
</protein>
<keyword evidence="2" id="KW-1185">Reference proteome</keyword>
<dbReference type="InterPro" id="IPR023214">
    <property type="entry name" value="HAD_sf"/>
</dbReference>
<dbReference type="InterPro" id="IPR006439">
    <property type="entry name" value="HAD-SF_hydro_IA"/>
</dbReference>
<dbReference type="SUPFAM" id="SSF56784">
    <property type="entry name" value="HAD-like"/>
    <property type="match status" value="1"/>
</dbReference>
<organism evidence="1 2">
    <name type="scientific">Viridibacillus arvi</name>
    <dbReference type="NCBI Taxonomy" id="263475"/>
    <lineage>
        <taxon>Bacteria</taxon>
        <taxon>Bacillati</taxon>
        <taxon>Bacillota</taxon>
        <taxon>Bacilli</taxon>
        <taxon>Bacillales</taxon>
        <taxon>Caryophanaceae</taxon>
        <taxon>Viridibacillus</taxon>
    </lineage>
</organism>
<dbReference type="FunFam" id="3.40.50.1000:FF:000022">
    <property type="entry name" value="Phosphoglycolate phosphatase"/>
    <property type="match status" value="1"/>
</dbReference>
<reference evidence="2" key="1">
    <citation type="submission" date="2015-08" db="EMBL/GenBank/DDBJ databases">
        <title>Fjat-10028 dsm 16317.</title>
        <authorList>
            <person name="Liu B."/>
            <person name="Wang J."/>
            <person name="Zhu Y."/>
            <person name="Liu G."/>
            <person name="Chen Q."/>
            <person name="Chen Z."/>
            <person name="Lan J."/>
            <person name="Che J."/>
            <person name="Ge C."/>
            <person name="Shi H."/>
            <person name="Pan Z."/>
            <person name="Liu X."/>
        </authorList>
    </citation>
    <scope>NUCLEOTIDE SEQUENCE [LARGE SCALE GENOMIC DNA]</scope>
    <source>
        <strain evidence="2">DSM 16317</strain>
    </source>
</reference>